<evidence type="ECO:0000256" key="1">
    <source>
        <dbReference type="SAM" id="MobiDB-lite"/>
    </source>
</evidence>
<evidence type="ECO:0000313" key="3">
    <source>
        <dbReference type="EMBL" id="WPA95599.1"/>
    </source>
</evidence>
<name>A0A2G5ICW5_CERBT</name>
<feature type="region of interest" description="Disordered" evidence="1">
    <location>
        <begin position="1"/>
        <end position="29"/>
    </location>
</feature>
<dbReference type="Proteomes" id="UP001302367">
    <property type="component" value="Chromosome 1"/>
</dbReference>
<accession>A0A2G5ICW5</accession>
<reference evidence="2 4" key="1">
    <citation type="submission" date="2015-10" db="EMBL/GenBank/DDBJ databases">
        <title>The cercosporin biosynthetic gene cluster was horizontally transferred to several fungal lineages and shown to be expanded in Cercospora beticola based on microsynteny with recipient genomes.</title>
        <authorList>
            <person name="De Jonge R."/>
            <person name="Ebert M.K."/>
            <person name="Suttle J.C."/>
            <person name="Jurick Ii W.M."/>
            <person name="Secor G.A."/>
            <person name="Thomma B.P."/>
            <person name="Van De Peer Y."/>
            <person name="Bolton M.D."/>
        </authorList>
    </citation>
    <scope>NUCLEOTIDE SEQUENCE [LARGE SCALE GENOMIC DNA]</scope>
    <source>
        <strain evidence="2 4">09-40</strain>
    </source>
</reference>
<protein>
    <submittedName>
        <fullName evidence="2">Uncharacterized protein</fullName>
    </submittedName>
</protein>
<dbReference type="AlphaFoldDB" id="A0A2G5ICW5"/>
<dbReference type="EMBL" id="CP134184">
    <property type="protein sequence ID" value="WPA95599.1"/>
    <property type="molecule type" value="Genomic_DNA"/>
</dbReference>
<proteinExistence type="predicted"/>
<reference evidence="3 5" key="2">
    <citation type="submission" date="2023-09" db="EMBL/GenBank/DDBJ databases">
        <title>Complete-Gapless Cercospora beticola genome.</title>
        <authorList>
            <person name="Wyatt N.A."/>
            <person name="Spanner R.E."/>
            <person name="Bolton M.D."/>
        </authorList>
    </citation>
    <scope>NUCLEOTIDE SEQUENCE [LARGE SCALE GENOMIC DNA]</scope>
    <source>
        <strain evidence="3">Cb09-40</strain>
    </source>
</reference>
<keyword evidence="5" id="KW-1185">Reference proteome</keyword>
<dbReference type="Proteomes" id="UP000230605">
    <property type="component" value="Chromosome 1"/>
</dbReference>
<evidence type="ECO:0000313" key="2">
    <source>
        <dbReference type="EMBL" id="PIB02619.1"/>
    </source>
</evidence>
<dbReference type="OrthoDB" id="3648900at2759"/>
<gene>
    <name evidence="2" type="ORF">CB0940_00196</name>
    <name evidence="3" type="ORF">RHO25_000201</name>
</gene>
<dbReference type="EMBL" id="LKMD01000100">
    <property type="protein sequence ID" value="PIB02619.1"/>
    <property type="molecule type" value="Genomic_DNA"/>
</dbReference>
<evidence type="ECO:0000313" key="5">
    <source>
        <dbReference type="Proteomes" id="UP001302367"/>
    </source>
</evidence>
<evidence type="ECO:0000313" key="4">
    <source>
        <dbReference type="Proteomes" id="UP000230605"/>
    </source>
</evidence>
<organism evidence="2 4">
    <name type="scientific">Cercospora beticola</name>
    <name type="common">Sugarbeet leaf spot fungus</name>
    <dbReference type="NCBI Taxonomy" id="122368"/>
    <lineage>
        <taxon>Eukaryota</taxon>
        <taxon>Fungi</taxon>
        <taxon>Dikarya</taxon>
        <taxon>Ascomycota</taxon>
        <taxon>Pezizomycotina</taxon>
        <taxon>Dothideomycetes</taxon>
        <taxon>Dothideomycetidae</taxon>
        <taxon>Mycosphaerellales</taxon>
        <taxon>Mycosphaerellaceae</taxon>
        <taxon>Cercospora</taxon>
    </lineage>
</organism>
<sequence length="273" mass="30921">MEVKKRTRVKKGRPRPASPPATSTPAPMSLALEFHALPIPTMNQGAAHKGESALDTAAEPLATEEDQTAGPGDKAPEKLFEFLELPPELRNAIYALVVEDHPIVIAQNHRRRVKITCGLIRVNKMIHDEIRSYATLEAPVIRAQVIDFCFGHVITYLNRLGETQLKQLEHGTDVQRSTTQTIKIKLVFTTSGPNCQELDRWLNRFDVSAKRAANVRFEYEATEFKGDFLEINASRTDVDFCLDWRFMYSPTRSREKAMKIESAFNRLGETMHT</sequence>
<feature type="compositionally biased region" description="Basic residues" evidence="1">
    <location>
        <begin position="1"/>
        <end position="14"/>
    </location>
</feature>